<keyword evidence="2" id="KW-1185">Reference proteome</keyword>
<proteinExistence type="predicted"/>
<evidence type="ECO:0000313" key="1">
    <source>
        <dbReference type="EMBL" id="KAI9917284.1"/>
    </source>
</evidence>
<organism evidence="1 2">
    <name type="scientific">Peronosclerospora sorghi</name>
    <dbReference type="NCBI Taxonomy" id="230839"/>
    <lineage>
        <taxon>Eukaryota</taxon>
        <taxon>Sar</taxon>
        <taxon>Stramenopiles</taxon>
        <taxon>Oomycota</taxon>
        <taxon>Peronosporomycetes</taxon>
        <taxon>Peronosporales</taxon>
        <taxon>Peronosporaceae</taxon>
        <taxon>Peronosclerospora</taxon>
    </lineage>
</organism>
<name>A0ACC0WGV9_9STRA</name>
<reference evidence="1 2" key="1">
    <citation type="journal article" date="2022" name="bioRxiv">
        <title>The genome of the oomycete Peronosclerospora sorghi, a cosmopolitan pathogen of maize and sorghum, is inflated with dispersed pseudogenes.</title>
        <authorList>
            <person name="Fletcher K."/>
            <person name="Martin F."/>
            <person name="Isakeit T."/>
            <person name="Cavanaugh K."/>
            <person name="Magill C."/>
            <person name="Michelmore R."/>
        </authorList>
    </citation>
    <scope>NUCLEOTIDE SEQUENCE [LARGE SCALE GENOMIC DNA]</scope>
    <source>
        <strain evidence="1">P6</strain>
    </source>
</reference>
<comment type="caution">
    <text evidence="1">The sequence shown here is derived from an EMBL/GenBank/DDBJ whole genome shotgun (WGS) entry which is preliminary data.</text>
</comment>
<gene>
    <name evidence="1" type="ORF">PsorP6_013248</name>
</gene>
<sequence>MSCWMDVQVDTTIAFIHASQGDLLALVQVVKEMTSHDVAVDAIFLASVVNAVYGSCMVLTCAFSLLRDFSRQDLPIPEALARGARDRRWRP</sequence>
<protein>
    <submittedName>
        <fullName evidence="1">Uncharacterized protein</fullName>
    </submittedName>
</protein>
<accession>A0ACC0WGV9</accession>
<dbReference type="Proteomes" id="UP001163321">
    <property type="component" value="Chromosome 13"/>
</dbReference>
<evidence type="ECO:0000313" key="2">
    <source>
        <dbReference type="Proteomes" id="UP001163321"/>
    </source>
</evidence>
<dbReference type="EMBL" id="CM047592">
    <property type="protein sequence ID" value="KAI9917284.1"/>
    <property type="molecule type" value="Genomic_DNA"/>
</dbReference>